<dbReference type="SUPFAM" id="SSF53335">
    <property type="entry name" value="S-adenosyl-L-methionine-dependent methyltransferases"/>
    <property type="match status" value="1"/>
</dbReference>
<feature type="compositionally biased region" description="Basic residues" evidence="4">
    <location>
        <begin position="99"/>
        <end position="110"/>
    </location>
</feature>
<keyword evidence="3" id="KW-0808">Transferase</keyword>
<evidence type="ECO:0000256" key="4">
    <source>
        <dbReference type="SAM" id="MobiDB-lite"/>
    </source>
</evidence>
<dbReference type="InterPro" id="IPR051419">
    <property type="entry name" value="Lys/N-term_MeTrsfase_sf"/>
</dbReference>
<evidence type="ECO:0000256" key="1">
    <source>
        <dbReference type="ARBA" id="ARBA00008361"/>
    </source>
</evidence>
<sequence length="487" mass="54182">MELLLGFRLLSRAPAILLVTTHNSSKARTELQLLLFSDSIRPRSLPLGQCKAATTASTKPGHGIPNRISRFSRDTNFSCTVSHDQEGQMLSASTGWSLRNHRNSSPRRSRNSWTDTIRNRECASRREDGIDVRNHELSTLSGEGATAAGEDSTEQNVTKSSSNDKRWDEEIPAEDAKFLATIQTRYNLVRVLEISKACDHPMAGARVLLLDKFGNVHSVYHEYRLLTDSYYDIFPSLPAIIPDGPIAILGLAAGTAARIIHHFWPEIDMYGWELDPAVVFVARKYFGLEELEWSEGSDASEAVKLRQGFIESGCYRRWKKSNYSVFMENAETHRPKGRLRVIVGDALSREVSVEGGFAGIIVDLFADGAVIPALQEPGVWREMKKKLQPGGRIMVNCGGSCVDAGEGNKDGRVTMEETIAAMAKEFPGELSILSLRRRGDNHIALTGPLPDLQAWCRSLPECLRNGCENWVTFESRQSHRGHQTDSK</sequence>
<evidence type="ECO:0000256" key="3">
    <source>
        <dbReference type="ARBA" id="ARBA00022679"/>
    </source>
</evidence>
<evidence type="ECO:0000313" key="5">
    <source>
        <dbReference type="EMBL" id="KAL2650230.1"/>
    </source>
</evidence>
<dbReference type="GO" id="GO:0032259">
    <property type="term" value="P:methylation"/>
    <property type="evidence" value="ECO:0007669"/>
    <property type="project" value="UniProtKB-KW"/>
</dbReference>
<dbReference type="PANTHER" id="PTHR12176:SF77">
    <property type="entry name" value="S-ADENOSYL-L-METHIONINE-DEPENDENT METHYLTRANSFERASES SUPERFAMILY PROTEIN"/>
    <property type="match status" value="1"/>
</dbReference>
<protein>
    <recommendedName>
        <fullName evidence="7">S-adenosyl-L-methionine-dependent methyltransferase</fullName>
    </recommendedName>
</protein>
<feature type="region of interest" description="Disordered" evidence="4">
    <location>
        <begin position="137"/>
        <end position="167"/>
    </location>
</feature>
<name>A0ABD1ZFW9_9MARC</name>
<gene>
    <name evidence="5" type="ORF">R1flu_018358</name>
</gene>
<dbReference type="Proteomes" id="UP001605036">
    <property type="component" value="Unassembled WGS sequence"/>
</dbReference>
<comment type="caution">
    <text evidence="5">The sequence shown here is derived from an EMBL/GenBank/DDBJ whole genome shotgun (WGS) entry which is preliminary data.</text>
</comment>
<keyword evidence="2" id="KW-0489">Methyltransferase</keyword>
<dbReference type="Gene3D" id="3.40.50.150">
    <property type="entry name" value="Vaccinia Virus protein VP39"/>
    <property type="match status" value="1"/>
</dbReference>
<feature type="region of interest" description="Disordered" evidence="4">
    <location>
        <begin position="92"/>
        <end position="115"/>
    </location>
</feature>
<organism evidence="5 6">
    <name type="scientific">Riccia fluitans</name>
    <dbReference type="NCBI Taxonomy" id="41844"/>
    <lineage>
        <taxon>Eukaryota</taxon>
        <taxon>Viridiplantae</taxon>
        <taxon>Streptophyta</taxon>
        <taxon>Embryophyta</taxon>
        <taxon>Marchantiophyta</taxon>
        <taxon>Marchantiopsida</taxon>
        <taxon>Marchantiidae</taxon>
        <taxon>Marchantiales</taxon>
        <taxon>Ricciaceae</taxon>
        <taxon>Riccia</taxon>
    </lineage>
</organism>
<keyword evidence="6" id="KW-1185">Reference proteome</keyword>
<dbReference type="GO" id="GO:0008168">
    <property type="term" value="F:methyltransferase activity"/>
    <property type="evidence" value="ECO:0007669"/>
    <property type="project" value="UniProtKB-KW"/>
</dbReference>
<evidence type="ECO:0008006" key="7">
    <source>
        <dbReference type="Google" id="ProtNLM"/>
    </source>
</evidence>
<accession>A0ABD1ZFW9</accession>
<evidence type="ECO:0000313" key="6">
    <source>
        <dbReference type="Proteomes" id="UP001605036"/>
    </source>
</evidence>
<evidence type="ECO:0000256" key="2">
    <source>
        <dbReference type="ARBA" id="ARBA00022603"/>
    </source>
</evidence>
<dbReference type="InterPro" id="IPR029063">
    <property type="entry name" value="SAM-dependent_MTases_sf"/>
</dbReference>
<dbReference type="AlphaFoldDB" id="A0ABD1ZFW9"/>
<proteinExistence type="inferred from homology"/>
<dbReference type="EMBL" id="JBHFFA010000001">
    <property type="protein sequence ID" value="KAL2650230.1"/>
    <property type="molecule type" value="Genomic_DNA"/>
</dbReference>
<reference evidence="5 6" key="1">
    <citation type="submission" date="2024-09" db="EMBL/GenBank/DDBJ databases">
        <title>Chromosome-scale assembly of Riccia fluitans.</title>
        <authorList>
            <person name="Paukszto L."/>
            <person name="Sawicki J."/>
            <person name="Karawczyk K."/>
            <person name="Piernik-Szablinska J."/>
            <person name="Szczecinska M."/>
            <person name="Mazdziarz M."/>
        </authorList>
    </citation>
    <scope>NUCLEOTIDE SEQUENCE [LARGE SCALE GENOMIC DNA]</scope>
    <source>
        <strain evidence="5">Rf_01</strain>
        <tissue evidence="5">Aerial parts of the thallus</tissue>
    </source>
</reference>
<dbReference type="PANTHER" id="PTHR12176">
    <property type="entry name" value="SAM-DEPENDENT METHYLTRANSFERASE SUPERFAMILY PROTEIN"/>
    <property type="match status" value="1"/>
</dbReference>
<comment type="similarity">
    <text evidence="1">Belongs to the methyltransferase superfamily.</text>
</comment>